<keyword evidence="3" id="KW-0413">Isomerase</keyword>
<protein>
    <submittedName>
        <fullName evidence="3">Enoyl-CoA hydratase/isomerase family protein</fullName>
    </submittedName>
</protein>
<dbReference type="AlphaFoldDB" id="A0A6C0UL59"/>
<dbReference type="InterPro" id="IPR029045">
    <property type="entry name" value="ClpP/crotonase-like_dom_sf"/>
</dbReference>
<evidence type="ECO:0000313" key="4">
    <source>
        <dbReference type="Proteomes" id="UP000465846"/>
    </source>
</evidence>
<comment type="similarity">
    <text evidence="1 2">Belongs to the enoyl-CoA hydratase/isomerase family.</text>
</comment>
<accession>A0A6C0UL59</accession>
<dbReference type="GeneID" id="44081251"/>
<organism evidence="3 4">
    <name type="scientific">Halogeometricum borinquense</name>
    <dbReference type="NCBI Taxonomy" id="60847"/>
    <lineage>
        <taxon>Archaea</taxon>
        <taxon>Methanobacteriati</taxon>
        <taxon>Methanobacteriota</taxon>
        <taxon>Stenosarchaea group</taxon>
        <taxon>Halobacteria</taxon>
        <taxon>Halobacteriales</taxon>
        <taxon>Haloferacaceae</taxon>
        <taxon>Halogeometricum</taxon>
    </lineage>
</organism>
<dbReference type="Gene3D" id="3.90.226.10">
    <property type="entry name" value="2-enoyl-CoA Hydratase, Chain A, domain 1"/>
    <property type="match status" value="1"/>
</dbReference>
<sequence>MIRTTADGPMRVVTIDRPDRRNALRPTDLDELAAAVTDADSNETPVIYLRGAGGNFCAGADLDSVSELADPEAFARKGQQVANTIADASAVVVAGIDGAARGGGVEMALACDVRVATPDATFAEPGVEFGLFGAWGGTVRLPRIVGEGEAMDIALSGRVVDAAEARRIGLVSRVVEDPRTVADEIASNRPDALRVVKRRLRDDADDEARERAEAEAFARLHERYVGDIRQTRGERGGDDSE</sequence>
<dbReference type="RefSeq" id="WP_163487643.1">
    <property type="nucleotide sequence ID" value="NZ_CP048739.1"/>
</dbReference>
<dbReference type="SUPFAM" id="SSF52096">
    <property type="entry name" value="ClpP/crotonase"/>
    <property type="match status" value="1"/>
</dbReference>
<dbReference type="CDD" id="cd06558">
    <property type="entry name" value="crotonase-like"/>
    <property type="match status" value="1"/>
</dbReference>
<dbReference type="EMBL" id="CP048739">
    <property type="protein sequence ID" value="QIB75930.1"/>
    <property type="molecule type" value="Genomic_DNA"/>
</dbReference>
<dbReference type="Pfam" id="PF00378">
    <property type="entry name" value="ECH_1"/>
    <property type="match status" value="1"/>
</dbReference>
<dbReference type="InterPro" id="IPR018376">
    <property type="entry name" value="Enoyl-CoA_hyd/isom_CS"/>
</dbReference>
<reference evidence="3 4" key="1">
    <citation type="submission" date="2020-02" db="EMBL/GenBank/DDBJ databases">
        <title>Whole genome sequence of Halogeometricum borinquense strain wsp4.</title>
        <authorList>
            <person name="Verma D.K."/>
            <person name="Gopal K."/>
            <person name="Prasad E.S."/>
        </authorList>
    </citation>
    <scope>NUCLEOTIDE SEQUENCE [LARGE SCALE GENOMIC DNA]</scope>
    <source>
        <strain evidence="4">wsp4</strain>
    </source>
</reference>
<evidence type="ECO:0000313" key="3">
    <source>
        <dbReference type="EMBL" id="QIB75930.1"/>
    </source>
</evidence>
<dbReference type="PANTHER" id="PTHR43802:SF1">
    <property type="entry name" value="IP11341P-RELATED"/>
    <property type="match status" value="1"/>
</dbReference>
<dbReference type="InterPro" id="IPR001753">
    <property type="entry name" value="Enoyl-CoA_hydra/iso"/>
</dbReference>
<dbReference type="Proteomes" id="UP000465846">
    <property type="component" value="Chromosome"/>
</dbReference>
<dbReference type="GO" id="GO:0016853">
    <property type="term" value="F:isomerase activity"/>
    <property type="evidence" value="ECO:0007669"/>
    <property type="project" value="UniProtKB-KW"/>
</dbReference>
<proteinExistence type="inferred from homology"/>
<gene>
    <name evidence="3" type="ORF">G3I44_17580</name>
</gene>
<dbReference type="PROSITE" id="PS00166">
    <property type="entry name" value="ENOYL_COA_HYDRATASE"/>
    <property type="match status" value="1"/>
</dbReference>
<evidence type="ECO:0000256" key="2">
    <source>
        <dbReference type="RuleBase" id="RU003707"/>
    </source>
</evidence>
<dbReference type="PANTHER" id="PTHR43802">
    <property type="entry name" value="ENOYL-COA HYDRATASE"/>
    <property type="match status" value="1"/>
</dbReference>
<evidence type="ECO:0000256" key="1">
    <source>
        <dbReference type="ARBA" id="ARBA00005254"/>
    </source>
</evidence>
<name>A0A6C0UL59_9EURY</name>